<proteinExistence type="predicted"/>
<reference evidence="3 4" key="1">
    <citation type="submission" date="2016-12" db="EMBL/GenBank/DDBJ databases">
        <authorList>
            <person name="Song W.-J."/>
            <person name="Kurnit D.M."/>
        </authorList>
    </citation>
    <scope>NUCLEOTIDE SEQUENCE [LARGE SCALE GENOMIC DNA]</scope>
    <source>
        <strain evidence="3 4">DSM 18488</strain>
    </source>
</reference>
<dbReference type="AlphaFoldDB" id="A0A1M7YJI3"/>
<evidence type="ECO:0000256" key="1">
    <source>
        <dbReference type="ARBA" id="ARBA00024322"/>
    </source>
</evidence>
<organism evidence="3 4">
    <name type="scientific">Desulfopila aestuarii DSM 18488</name>
    <dbReference type="NCBI Taxonomy" id="1121416"/>
    <lineage>
        <taxon>Bacteria</taxon>
        <taxon>Pseudomonadati</taxon>
        <taxon>Thermodesulfobacteriota</taxon>
        <taxon>Desulfobulbia</taxon>
        <taxon>Desulfobulbales</taxon>
        <taxon>Desulfocapsaceae</taxon>
        <taxon>Desulfopila</taxon>
    </lineage>
</organism>
<dbReference type="GO" id="GO:0031469">
    <property type="term" value="C:bacterial microcompartment"/>
    <property type="evidence" value="ECO:0007669"/>
    <property type="project" value="UniProtKB-SubCell"/>
</dbReference>
<dbReference type="PROSITE" id="PS51932">
    <property type="entry name" value="BMV"/>
    <property type="match status" value="1"/>
</dbReference>
<keyword evidence="2" id="KW-1283">Bacterial microcompartment</keyword>
<accession>A0A1M7YJI3</accession>
<dbReference type="EMBL" id="FRFE01000041">
    <property type="protein sequence ID" value="SHO52787.1"/>
    <property type="molecule type" value="Genomic_DNA"/>
</dbReference>
<dbReference type="Pfam" id="PF03319">
    <property type="entry name" value="EutN_CcmL"/>
    <property type="match status" value="1"/>
</dbReference>
<protein>
    <submittedName>
        <fullName evidence="3">Ethanolamine utilization protein EutN</fullName>
    </submittedName>
</protein>
<dbReference type="OrthoDB" id="196195at2"/>
<comment type="subcellular location">
    <subcellularLocation>
        <location evidence="1">Bacterial microcompartment</location>
    </subcellularLocation>
</comment>
<gene>
    <name evidence="3" type="ORF">SAMN02745220_04759</name>
</gene>
<evidence type="ECO:0000313" key="3">
    <source>
        <dbReference type="EMBL" id="SHO52787.1"/>
    </source>
</evidence>
<dbReference type="CDD" id="cd01614">
    <property type="entry name" value="EutN_CcmL"/>
    <property type="match status" value="1"/>
</dbReference>
<dbReference type="InterPro" id="IPR036677">
    <property type="entry name" value="EutN_CcmL_sf"/>
</dbReference>
<evidence type="ECO:0000256" key="2">
    <source>
        <dbReference type="ARBA" id="ARBA00024446"/>
    </source>
</evidence>
<dbReference type="SUPFAM" id="SSF159133">
    <property type="entry name" value="EutN/CcmL-like"/>
    <property type="match status" value="1"/>
</dbReference>
<dbReference type="Proteomes" id="UP000184603">
    <property type="component" value="Unassembled WGS sequence"/>
</dbReference>
<dbReference type="Gene3D" id="2.40.50.220">
    <property type="entry name" value="EutN/Ccml"/>
    <property type="match status" value="1"/>
</dbReference>
<keyword evidence="4" id="KW-1185">Reference proteome</keyword>
<name>A0A1M7YJI3_9BACT</name>
<evidence type="ECO:0000313" key="4">
    <source>
        <dbReference type="Proteomes" id="UP000184603"/>
    </source>
</evidence>
<dbReference type="InterPro" id="IPR004992">
    <property type="entry name" value="EutN_CcmL"/>
</dbReference>
<sequence length="93" mass="9840">MIVAKVVGNIWATRKEDTLQGMKLMIVQVIDPISQDSGRSFVAVDQVGAGIGETVIVSTGSSARLAKLGRHSPIDAIIVGIVDQMDVPPARDE</sequence>
<dbReference type="PANTHER" id="PTHR36539">
    <property type="entry name" value="ETHANOLAMINE UTILIZATION PROTEIN EUTN"/>
    <property type="match status" value="1"/>
</dbReference>
<dbReference type="STRING" id="1121416.SAMN02745220_04759"/>
<dbReference type="RefSeq" id="WP_073616396.1">
    <property type="nucleotide sequence ID" value="NZ_FRFE01000041.1"/>
</dbReference>